<accession>A0AAJ0AXE2</accession>
<feature type="compositionally biased region" description="Basic residues" evidence="1">
    <location>
        <begin position="58"/>
        <end position="70"/>
    </location>
</feature>
<dbReference type="RefSeq" id="XP_060435278.1">
    <property type="nucleotide sequence ID" value="XM_060566399.1"/>
</dbReference>
<organism evidence="2 3">
    <name type="scientific">Colletotrichum godetiae</name>
    <dbReference type="NCBI Taxonomy" id="1209918"/>
    <lineage>
        <taxon>Eukaryota</taxon>
        <taxon>Fungi</taxon>
        <taxon>Dikarya</taxon>
        <taxon>Ascomycota</taxon>
        <taxon>Pezizomycotina</taxon>
        <taxon>Sordariomycetes</taxon>
        <taxon>Hypocreomycetidae</taxon>
        <taxon>Glomerellales</taxon>
        <taxon>Glomerellaceae</taxon>
        <taxon>Colletotrichum</taxon>
        <taxon>Colletotrichum acutatum species complex</taxon>
    </lineage>
</organism>
<reference evidence="2" key="1">
    <citation type="submission" date="2021-06" db="EMBL/GenBank/DDBJ databases">
        <title>Comparative genomics, transcriptomics and evolutionary studies reveal genomic signatures of adaptation to plant cell wall in hemibiotrophic fungi.</title>
        <authorList>
            <consortium name="DOE Joint Genome Institute"/>
            <person name="Baroncelli R."/>
            <person name="Diaz J.F."/>
            <person name="Benocci T."/>
            <person name="Peng M."/>
            <person name="Battaglia E."/>
            <person name="Haridas S."/>
            <person name="Andreopoulos W."/>
            <person name="Labutti K."/>
            <person name="Pangilinan J."/>
            <person name="Floch G.L."/>
            <person name="Makela M.R."/>
            <person name="Henrissat B."/>
            <person name="Grigoriev I.V."/>
            <person name="Crouch J.A."/>
            <person name="De Vries R.P."/>
            <person name="Sukno S.A."/>
            <person name="Thon M.R."/>
        </authorList>
    </citation>
    <scope>NUCLEOTIDE SEQUENCE</scope>
    <source>
        <strain evidence="2">CBS 193.32</strain>
    </source>
</reference>
<dbReference type="Proteomes" id="UP001224890">
    <property type="component" value="Unassembled WGS sequence"/>
</dbReference>
<evidence type="ECO:0000256" key="1">
    <source>
        <dbReference type="SAM" id="MobiDB-lite"/>
    </source>
</evidence>
<sequence length="208" mass="23110">MQTSPLQNMDHPCDQVPPSPVGQSKTPQVSLDPFSPLFHPLRYAVGSPLKAAGSRYSVARRQRDRRHPGKRGNTPSVKTREHWLFASAFSWHQSIAMPTGGWLTVSSWELPFSLFTTGDSAVEQPKFAPPYKVASVLKLSRTAHDGHSSKREKCQLVLGRMTDPLSLCSRPTDRDSRVSPINKQPVQRDATHLIASLVDHGLLLWGTK</sequence>
<dbReference type="EMBL" id="JAHMHR010000004">
    <property type="protein sequence ID" value="KAK1691583.1"/>
    <property type="molecule type" value="Genomic_DNA"/>
</dbReference>
<dbReference type="GeneID" id="85450925"/>
<evidence type="ECO:0000313" key="2">
    <source>
        <dbReference type="EMBL" id="KAK1691583.1"/>
    </source>
</evidence>
<evidence type="ECO:0000313" key="3">
    <source>
        <dbReference type="Proteomes" id="UP001224890"/>
    </source>
</evidence>
<proteinExistence type="predicted"/>
<comment type="caution">
    <text evidence="2">The sequence shown here is derived from an EMBL/GenBank/DDBJ whole genome shotgun (WGS) entry which is preliminary data.</text>
</comment>
<feature type="region of interest" description="Disordered" evidence="1">
    <location>
        <begin position="1"/>
        <end position="29"/>
    </location>
</feature>
<keyword evidence="3" id="KW-1185">Reference proteome</keyword>
<gene>
    <name evidence="2" type="ORF">BDP55DRAFT_268435</name>
</gene>
<feature type="region of interest" description="Disordered" evidence="1">
    <location>
        <begin position="54"/>
        <end position="77"/>
    </location>
</feature>
<dbReference type="AlphaFoldDB" id="A0AAJ0AXE2"/>
<protein>
    <submittedName>
        <fullName evidence="2">Uncharacterized protein</fullName>
    </submittedName>
</protein>
<name>A0AAJ0AXE2_9PEZI</name>